<dbReference type="OrthoDB" id="21123at2759"/>
<accession>A0A5N6KY37</accession>
<evidence type="ECO:0000313" key="12">
    <source>
        <dbReference type="Proteomes" id="UP000327013"/>
    </source>
</evidence>
<sequence length="399" mass="46128">MGGGDLNLKKSWHPLLMKNQTRVWEEEKKALEERKKIEQVQKERAEERQIEELQRMQEAAGGKKRLNRVDWMYNSGPSGGGQGTTEEMEGYLLGKRRIDGLLKNTEDTQKLQRGAGEDSFMALQNANTLRDTAAKVRDDPMLAIKKQEQAALEAAMNDPAKRKALMKQAGQDEKSDRAHRHRHHHRHHHRSSRHNDVDDDRHRSTRRRPEEDDRSSRRHSSHYHHRSRRDSRSRSRSPRRSPRQSHEGDRHRPRRRDSSHHATHSSSFSQSPPPRRDSRNRSPQRDYRPRSRSPGRQDSYRPTPRTNRAPPTKTAVDEAEERARKLAAMQSNASSIEDERRQRIALQEAKDAADRALDERERGKRDNGQFVAGLHRQAGNMDLGESLRRRGGGVVASEG</sequence>
<feature type="compositionally biased region" description="Basic residues" evidence="9">
    <location>
        <begin position="251"/>
        <end position="263"/>
    </location>
</feature>
<evidence type="ECO:0000256" key="9">
    <source>
        <dbReference type="SAM" id="MobiDB-lite"/>
    </source>
</evidence>
<dbReference type="GO" id="GO:0000398">
    <property type="term" value="P:mRNA splicing, via spliceosome"/>
    <property type="evidence" value="ECO:0007669"/>
    <property type="project" value="TreeGrafter"/>
</dbReference>
<evidence type="ECO:0000256" key="5">
    <source>
        <dbReference type="ARBA" id="ARBA00023054"/>
    </source>
</evidence>
<feature type="domain" description="CBF1-interacting co-repressor CIR N-terminal" evidence="10">
    <location>
        <begin position="11"/>
        <end position="47"/>
    </location>
</feature>
<evidence type="ECO:0000313" key="11">
    <source>
        <dbReference type="EMBL" id="KAB8356697.1"/>
    </source>
</evidence>
<feature type="region of interest" description="Disordered" evidence="9">
    <location>
        <begin position="151"/>
        <end position="399"/>
    </location>
</feature>
<feature type="compositionally biased region" description="Basic and acidic residues" evidence="9">
    <location>
        <begin position="193"/>
        <end position="215"/>
    </location>
</feature>
<keyword evidence="7" id="KW-0539">Nucleus</keyword>
<dbReference type="InterPro" id="IPR051376">
    <property type="entry name" value="CWC25_splicing_factor"/>
</dbReference>
<dbReference type="Pfam" id="PF12542">
    <property type="entry name" value="CWC25"/>
    <property type="match status" value="1"/>
</dbReference>
<evidence type="ECO:0000256" key="7">
    <source>
        <dbReference type="ARBA" id="ARBA00023242"/>
    </source>
</evidence>
<keyword evidence="12" id="KW-1185">Reference proteome</keyword>
<dbReference type="InterPro" id="IPR019339">
    <property type="entry name" value="CIR_N_dom"/>
</dbReference>
<organism evidence="11 12">
    <name type="scientific">Carpinus fangiana</name>
    <dbReference type="NCBI Taxonomy" id="176857"/>
    <lineage>
        <taxon>Eukaryota</taxon>
        <taxon>Viridiplantae</taxon>
        <taxon>Streptophyta</taxon>
        <taxon>Embryophyta</taxon>
        <taxon>Tracheophyta</taxon>
        <taxon>Spermatophyta</taxon>
        <taxon>Magnoliopsida</taxon>
        <taxon>eudicotyledons</taxon>
        <taxon>Gunneridae</taxon>
        <taxon>Pentapetalae</taxon>
        <taxon>rosids</taxon>
        <taxon>fabids</taxon>
        <taxon>Fagales</taxon>
        <taxon>Betulaceae</taxon>
        <taxon>Carpinus</taxon>
    </lineage>
</organism>
<dbReference type="SMART" id="SM01083">
    <property type="entry name" value="Cir_N"/>
    <property type="match status" value="1"/>
</dbReference>
<dbReference type="InterPro" id="IPR022209">
    <property type="entry name" value="CWC25"/>
</dbReference>
<evidence type="ECO:0000256" key="6">
    <source>
        <dbReference type="ARBA" id="ARBA00023187"/>
    </source>
</evidence>
<proteinExistence type="inferred from homology"/>
<gene>
    <name evidence="11" type="ORF">FH972_024273</name>
</gene>
<feature type="compositionally biased region" description="Basic and acidic residues" evidence="9">
    <location>
        <begin position="274"/>
        <end position="289"/>
    </location>
</feature>
<evidence type="ECO:0000256" key="4">
    <source>
        <dbReference type="ARBA" id="ARBA00022728"/>
    </source>
</evidence>
<dbReference type="Proteomes" id="UP000327013">
    <property type="component" value="Unassembled WGS sequence"/>
</dbReference>
<dbReference type="PANTHER" id="PTHR16196">
    <property type="entry name" value="CELL CYCLE CONTROL PROTEIN CWF25"/>
    <property type="match status" value="1"/>
</dbReference>
<keyword evidence="5 8" id="KW-0175">Coiled coil</keyword>
<comment type="subcellular location">
    <subcellularLocation>
        <location evidence="1">Nucleus</location>
    </subcellularLocation>
</comment>
<keyword evidence="6" id="KW-0508">mRNA splicing</keyword>
<name>A0A5N6KY37_9ROSI</name>
<keyword evidence="3" id="KW-0507">mRNA processing</keyword>
<reference evidence="11 12" key="1">
    <citation type="submission" date="2019-06" db="EMBL/GenBank/DDBJ databases">
        <title>A chromosomal-level reference genome of Carpinus fangiana (Coryloideae, Betulaceae).</title>
        <authorList>
            <person name="Yang X."/>
            <person name="Wang Z."/>
            <person name="Zhang L."/>
            <person name="Hao G."/>
            <person name="Liu J."/>
            <person name="Yang Y."/>
        </authorList>
    </citation>
    <scope>NUCLEOTIDE SEQUENCE [LARGE SCALE GENOMIC DNA]</scope>
    <source>
        <strain evidence="11">Cfa_2016G</strain>
        <tissue evidence="11">Leaf</tissue>
    </source>
</reference>
<comment type="caution">
    <text evidence="11">The sequence shown here is derived from an EMBL/GenBank/DDBJ whole genome shotgun (WGS) entry which is preliminary data.</text>
</comment>
<comment type="similarity">
    <text evidence="2">Belongs to the CWC25 family.</text>
</comment>
<evidence type="ECO:0000259" key="10">
    <source>
        <dbReference type="SMART" id="SM01083"/>
    </source>
</evidence>
<feature type="coiled-coil region" evidence="8">
    <location>
        <begin position="23"/>
        <end position="50"/>
    </location>
</feature>
<protein>
    <recommendedName>
        <fullName evidence="10">CBF1-interacting co-repressor CIR N-terminal domain-containing protein</fullName>
    </recommendedName>
</protein>
<evidence type="ECO:0000256" key="2">
    <source>
        <dbReference type="ARBA" id="ARBA00006695"/>
    </source>
</evidence>
<evidence type="ECO:0000256" key="1">
    <source>
        <dbReference type="ARBA" id="ARBA00004123"/>
    </source>
</evidence>
<feature type="compositionally biased region" description="Basic residues" evidence="9">
    <location>
        <begin position="177"/>
        <end position="192"/>
    </location>
</feature>
<keyword evidence="4" id="KW-0747">Spliceosome</keyword>
<feature type="compositionally biased region" description="Basic residues" evidence="9">
    <location>
        <begin position="216"/>
        <end position="243"/>
    </location>
</feature>
<dbReference type="Pfam" id="PF10197">
    <property type="entry name" value="Cir_N"/>
    <property type="match status" value="1"/>
</dbReference>
<evidence type="ECO:0000256" key="3">
    <source>
        <dbReference type="ARBA" id="ARBA00022664"/>
    </source>
</evidence>
<dbReference type="AlphaFoldDB" id="A0A5N6KY37"/>
<dbReference type="PANTHER" id="PTHR16196:SF0">
    <property type="entry name" value="PRE-MRNA-SPLICING FACTOR CWC25 HOMOLOG"/>
    <property type="match status" value="1"/>
</dbReference>
<dbReference type="GO" id="GO:0005684">
    <property type="term" value="C:U2-type spliceosomal complex"/>
    <property type="evidence" value="ECO:0007669"/>
    <property type="project" value="TreeGrafter"/>
</dbReference>
<feature type="compositionally biased region" description="Basic and acidic residues" evidence="9">
    <location>
        <begin position="337"/>
        <end position="367"/>
    </location>
</feature>
<dbReference type="EMBL" id="VIBQ01000016">
    <property type="protein sequence ID" value="KAB8356697.1"/>
    <property type="molecule type" value="Genomic_DNA"/>
</dbReference>
<evidence type="ECO:0000256" key="8">
    <source>
        <dbReference type="SAM" id="Coils"/>
    </source>
</evidence>
<feature type="compositionally biased region" description="Low complexity" evidence="9">
    <location>
        <begin position="301"/>
        <end position="314"/>
    </location>
</feature>